<gene>
    <name evidence="3" type="ORF">WJX74_007665</name>
</gene>
<feature type="region of interest" description="Disordered" evidence="1">
    <location>
        <begin position="17"/>
        <end position="41"/>
    </location>
</feature>
<accession>A0AAW1QUX1</accession>
<reference evidence="3 4" key="1">
    <citation type="journal article" date="2024" name="Nat. Commun.">
        <title>Phylogenomics reveals the evolutionary origins of lichenization in chlorophyte algae.</title>
        <authorList>
            <person name="Puginier C."/>
            <person name="Libourel C."/>
            <person name="Otte J."/>
            <person name="Skaloud P."/>
            <person name="Haon M."/>
            <person name="Grisel S."/>
            <person name="Petersen M."/>
            <person name="Berrin J.G."/>
            <person name="Delaux P.M."/>
            <person name="Dal Grande F."/>
            <person name="Keller J."/>
        </authorList>
    </citation>
    <scope>NUCLEOTIDE SEQUENCE [LARGE SCALE GENOMIC DNA]</scope>
    <source>
        <strain evidence="3 4">SAG 2145</strain>
    </source>
</reference>
<proteinExistence type="predicted"/>
<dbReference type="EMBL" id="JALJOS010000027">
    <property type="protein sequence ID" value="KAK9824927.1"/>
    <property type="molecule type" value="Genomic_DNA"/>
</dbReference>
<dbReference type="AlphaFoldDB" id="A0AAW1QUX1"/>
<keyword evidence="2" id="KW-1133">Transmembrane helix</keyword>
<comment type="caution">
    <text evidence="3">The sequence shown here is derived from an EMBL/GenBank/DDBJ whole genome shotgun (WGS) entry which is preliminary data.</text>
</comment>
<keyword evidence="2" id="KW-0812">Transmembrane</keyword>
<protein>
    <submittedName>
        <fullName evidence="3">Uncharacterized protein</fullName>
    </submittedName>
</protein>
<evidence type="ECO:0000313" key="3">
    <source>
        <dbReference type="EMBL" id="KAK9824927.1"/>
    </source>
</evidence>
<keyword evidence="2" id="KW-0472">Membrane</keyword>
<evidence type="ECO:0000256" key="2">
    <source>
        <dbReference type="SAM" id="Phobius"/>
    </source>
</evidence>
<sequence length="436" mass="49518">MFGMRRNASKELLPSLALPRSGPELPRPGSRRRLGVPSGTSSTGRRIVFYSLVLLFCFGAGLLATRLNVKPRQLLASTLLDKPKRTLVLYVFAASDPEYEANLRFFVREGIREGDGNKYVIIIQHGVDLLDTKELPILPKNAEYVEHKNECFDLGTAGWYLKTHPQEVKRYPFIVFLNSSVRGPFLPAYMQNSVPWTHVFTSKITEEVRLVGSTINCGRAYESLPVAHVQSYAMATDQAGLQILMHKAPVFRCWKDMRDVVVQGEMGASKAILDAGYQIDSLMLRYQGLDWYALKALACNNGQNPIQNSFYDGINVDPLEVMFIKVKESMKAAHWSHVLQAMRYDEWSEMARNTTADGYQERLLRISGNRWNQEVVPKLMADAQAHGPTCFDREFYVHANPHDLSWILDQPQPQVVAWNHFVTNGIYEGRPVRFTC</sequence>
<organism evidence="3 4">
    <name type="scientific">Apatococcus lobatus</name>
    <dbReference type="NCBI Taxonomy" id="904363"/>
    <lineage>
        <taxon>Eukaryota</taxon>
        <taxon>Viridiplantae</taxon>
        <taxon>Chlorophyta</taxon>
        <taxon>core chlorophytes</taxon>
        <taxon>Trebouxiophyceae</taxon>
        <taxon>Chlorellales</taxon>
        <taxon>Chlorellaceae</taxon>
        <taxon>Apatococcus</taxon>
    </lineage>
</organism>
<name>A0AAW1QUX1_9CHLO</name>
<evidence type="ECO:0000313" key="4">
    <source>
        <dbReference type="Proteomes" id="UP001438707"/>
    </source>
</evidence>
<evidence type="ECO:0000256" key="1">
    <source>
        <dbReference type="SAM" id="MobiDB-lite"/>
    </source>
</evidence>
<feature type="transmembrane region" description="Helical" evidence="2">
    <location>
        <begin position="47"/>
        <end position="65"/>
    </location>
</feature>
<dbReference type="Proteomes" id="UP001438707">
    <property type="component" value="Unassembled WGS sequence"/>
</dbReference>
<keyword evidence="4" id="KW-1185">Reference proteome</keyword>